<organism evidence="8 9">
    <name type="scientific">Ruminococcus flavefaciens</name>
    <dbReference type="NCBI Taxonomy" id="1265"/>
    <lineage>
        <taxon>Bacteria</taxon>
        <taxon>Bacillati</taxon>
        <taxon>Bacillota</taxon>
        <taxon>Clostridia</taxon>
        <taxon>Eubacteriales</taxon>
        <taxon>Oscillospiraceae</taxon>
        <taxon>Ruminococcus</taxon>
    </lineage>
</organism>
<feature type="domain" description="RNA polymerase sigma factor 70 region 4 type 2" evidence="7">
    <location>
        <begin position="126"/>
        <end position="177"/>
    </location>
</feature>
<dbReference type="InterPro" id="IPR013325">
    <property type="entry name" value="RNA_pol_sigma_r2"/>
</dbReference>
<dbReference type="Gene3D" id="1.10.10.10">
    <property type="entry name" value="Winged helix-like DNA-binding domain superfamily/Winged helix DNA-binding domain"/>
    <property type="match status" value="1"/>
</dbReference>
<evidence type="ECO:0000259" key="7">
    <source>
        <dbReference type="Pfam" id="PF08281"/>
    </source>
</evidence>
<dbReference type="PANTHER" id="PTHR43133">
    <property type="entry name" value="RNA POLYMERASE ECF-TYPE SIGMA FACTO"/>
    <property type="match status" value="1"/>
</dbReference>
<sequence length="188" mass="21809">MTHEEYKKASDRSKEEAQRIVFKEYFNYVYTIVFSRLRSCASREDIEECVGDVFADVYIHYDNSKAVGEDISGFIGTVARNKAADMYRKLTRKRFTFVSVDDEDVPEQEAPENTEADYEKKELRTSLMNCISLLGEPDSTIIMQKYFFMRSSQEIADKVSLTPEAVRMRCSRALKKLREKLTAMNISL</sequence>
<keyword evidence="4" id="KW-0238">DNA-binding</keyword>
<dbReference type="GO" id="GO:0003677">
    <property type="term" value="F:DNA binding"/>
    <property type="evidence" value="ECO:0007669"/>
    <property type="project" value="UniProtKB-KW"/>
</dbReference>
<dbReference type="InterPro" id="IPR013324">
    <property type="entry name" value="RNA_pol_sigma_r3/r4-like"/>
</dbReference>
<accession>A0A1H6KYI2</accession>
<dbReference type="PANTHER" id="PTHR43133:SF8">
    <property type="entry name" value="RNA POLYMERASE SIGMA FACTOR HI_1459-RELATED"/>
    <property type="match status" value="1"/>
</dbReference>
<name>A0A1H6KYI2_RUMFL</name>
<evidence type="ECO:0000313" key="8">
    <source>
        <dbReference type="EMBL" id="SEH79004.1"/>
    </source>
</evidence>
<feature type="domain" description="RNA polymerase sigma-70 region 2" evidence="6">
    <location>
        <begin position="22"/>
        <end position="92"/>
    </location>
</feature>
<dbReference type="OrthoDB" id="1820736at2"/>
<dbReference type="InterPro" id="IPR039425">
    <property type="entry name" value="RNA_pol_sigma-70-like"/>
</dbReference>
<dbReference type="GO" id="GO:0006352">
    <property type="term" value="P:DNA-templated transcription initiation"/>
    <property type="evidence" value="ECO:0007669"/>
    <property type="project" value="InterPro"/>
</dbReference>
<dbReference type="NCBIfam" id="TIGR02937">
    <property type="entry name" value="sigma70-ECF"/>
    <property type="match status" value="1"/>
</dbReference>
<dbReference type="Gene3D" id="1.10.1740.10">
    <property type="match status" value="1"/>
</dbReference>
<evidence type="ECO:0000313" key="9">
    <source>
        <dbReference type="Proteomes" id="UP000183190"/>
    </source>
</evidence>
<keyword evidence="3" id="KW-0731">Sigma factor</keyword>
<dbReference type="RefSeq" id="WP_074718291.1">
    <property type="nucleotide sequence ID" value="NZ_FNWV01000012.1"/>
</dbReference>
<evidence type="ECO:0000256" key="5">
    <source>
        <dbReference type="ARBA" id="ARBA00023163"/>
    </source>
</evidence>
<dbReference type="SUPFAM" id="SSF88946">
    <property type="entry name" value="Sigma2 domain of RNA polymerase sigma factors"/>
    <property type="match status" value="1"/>
</dbReference>
<reference evidence="8 9" key="1">
    <citation type="submission" date="2016-10" db="EMBL/GenBank/DDBJ databases">
        <authorList>
            <person name="de Groot N.N."/>
        </authorList>
    </citation>
    <scope>NUCLEOTIDE SEQUENCE [LARGE SCALE GENOMIC DNA]</scope>
    <source>
        <strain evidence="8 9">YAD2003</strain>
    </source>
</reference>
<comment type="similarity">
    <text evidence="1">Belongs to the sigma-70 factor family. ECF subfamily.</text>
</comment>
<dbReference type="InterPro" id="IPR014284">
    <property type="entry name" value="RNA_pol_sigma-70_dom"/>
</dbReference>
<evidence type="ECO:0000259" key="6">
    <source>
        <dbReference type="Pfam" id="PF04542"/>
    </source>
</evidence>
<keyword evidence="5" id="KW-0804">Transcription</keyword>
<dbReference type="InterPro" id="IPR007627">
    <property type="entry name" value="RNA_pol_sigma70_r2"/>
</dbReference>
<gene>
    <name evidence="8" type="ORF">SAMN02910265_02707</name>
</gene>
<dbReference type="InterPro" id="IPR013249">
    <property type="entry name" value="RNA_pol_sigma70_r4_t2"/>
</dbReference>
<dbReference type="AlphaFoldDB" id="A0A1H6KYI2"/>
<dbReference type="SUPFAM" id="SSF88659">
    <property type="entry name" value="Sigma3 and sigma4 domains of RNA polymerase sigma factors"/>
    <property type="match status" value="1"/>
</dbReference>
<dbReference type="GO" id="GO:0016987">
    <property type="term" value="F:sigma factor activity"/>
    <property type="evidence" value="ECO:0007669"/>
    <property type="project" value="UniProtKB-KW"/>
</dbReference>
<evidence type="ECO:0000256" key="4">
    <source>
        <dbReference type="ARBA" id="ARBA00023125"/>
    </source>
</evidence>
<evidence type="ECO:0000256" key="2">
    <source>
        <dbReference type="ARBA" id="ARBA00023015"/>
    </source>
</evidence>
<evidence type="ECO:0000256" key="1">
    <source>
        <dbReference type="ARBA" id="ARBA00010641"/>
    </source>
</evidence>
<proteinExistence type="inferred from homology"/>
<evidence type="ECO:0000256" key="3">
    <source>
        <dbReference type="ARBA" id="ARBA00023082"/>
    </source>
</evidence>
<dbReference type="InterPro" id="IPR036388">
    <property type="entry name" value="WH-like_DNA-bd_sf"/>
</dbReference>
<keyword evidence="2" id="KW-0805">Transcription regulation</keyword>
<dbReference type="EMBL" id="FNWV01000012">
    <property type="protein sequence ID" value="SEH79004.1"/>
    <property type="molecule type" value="Genomic_DNA"/>
</dbReference>
<dbReference type="Proteomes" id="UP000183190">
    <property type="component" value="Unassembled WGS sequence"/>
</dbReference>
<protein>
    <submittedName>
        <fullName evidence="8">RNA polymerase sigma-70 factor, ECF subfamily</fullName>
    </submittedName>
</protein>
<dbReference type="Pfam" id="PF08281">
    <property type="entry name" value="Sigma70_r4_2"/>
    <property type="match status" value="1"/>
</dbReference>
<dbReference type="Pfam" id="PF04542">
    <property type="entry name" value="Sigma70_r2"/>
    <property type="match status" value="1"/>
</dbReference>